<dbReference type="RefSeq" id="WP_204629607.1">
    <property type="nucleotide sequence ID" value="NZ_JADIKF010000028.1"/>
</dbReference>
<accession>A0ABS2KB07</accession>
<organism evidence="1 2">
    <name type="scientific">Dyella mobilis</name>
    <dbReference type="NCBI Taxonomy" id="1849582"/>
    <lineage>
        <taxon>Bacteria</taxon>
        <taxon>Pseudomonadati</taxon>
        <taxon>Pseudomonadota</taxon>
        <taxon>Gammaproteobacteria</taxon>
        <taxon>Lysobacterales</taxon>
        <taxon>Rhodanobacteraceae</taxon>
        <taxon>Dyella</taxon>
    </lineage>
</organism>
<dbReference type="Proteomes" id="UP001430193">
    <property type="component" value="Unassembled WGS sequence"/>
</dbReference>
<name>A0ABS2KB07_9GAMM</name>
<sequence>MSGSKVHHLTHIAHERTQRVVEAIKRAMGVIQNEIKGNEGIYPQNRGRLTMAEVCRRADVHPITMMGKSHRDTTRPMVLDWLRKLEKVEGAATVQSTVTKRADVAKDEFRRIAAQFQAMYQVEMPARDGEIKRLNDKVGELQAENARLLKLTTGAQVVSLSNRNPRKK</sequence>
<protein>
    <submittedName>
        <fullName evidence="1">Uncharacterized protein</fullName>
    </submittedName>
</protein>
<keyword evidence="2" id="KW-1185">Reference proteome</keyword>
<evidence type="ECO:0000313" key="1">
    <source>
        <dbReference type="EMBL" id="MBM7127990.1"/>
    </source>
</evidence>
<dbReference type="EMBL" id="JADIKF010000028">
    <property type="protein sequence ID" value="MBM7127990.1"/>
    <property type="molecule type" value="Genomic_DNA"/>
</dbReference>
<comment type="caution">
    <text evidence="1">The sequence shown here is derived from an EMBL/GenBank/DDBJ whole genome shotgun (WGS) entry which is preliminary data.</text>
</comment>
<evidence type="ECO:0000313" key="2">
    <source>
        <dbReference type="Proteomes" id="UP001430193"/>
    </source>
</evidence>
<proteinExistence type="predicted"/>
<reference evidence="1" key="1">
    <citation type="submission" date="2020-10" db="EMBL/GenBank/DDBJ databases">
        <title>Phylogeny of dyella-like bacteria.</title>
        <authorList>
            <person name="Fu J."/>
        </authorList>
    </citation>
    <scope>NUCLEOTIDE SEQUENCE</scope>
    <source>
        <strain evidence="1">DHON07</strain>
    </source>
</reference>
<gene>
    <name evidence="1" type="ORF">ISS99_00505</name>
</gene>